<dbReference type="RefSeq" id="XP_007396619.1">
    <property type="nucleotide sequence ID" value="XM_007396557.1"/>
</dbReference>
<evidence type="ECO:0000256" key="1">
    <source>
        <dbReference type="SAM" id="MobiDB-lite"/>
    </source>
</evidence>
<dbReference type="EMBL" id="JH930473">
    <property type="protein sequence ID" value="EKM53908.1"/>
    <property type="molecule type" value="Genomic_DNA"/>
</dbReference>
<dbReference type="HOGENOM" id="CLU_2606795_0_0_1"/>
<keyword evidence="2" id="KW-0812">Transmembrane</keyword>
<organism evidence="3 4">
    <name type="scientific">Phanerochaete carnosa (strain HHB-10118-sp)</name>
    <name type="common">White-rot fungus</name>
    <name type="synonym">Peniophora carnosa</name>
    <dbReference type="NCBI Taxonomy" id="650164"/>
    <lineage>
        <taxon>Eukaryota</taxon>
        <taxon>Fungi</taxon>
        <taxon>Dikarya</taxon>
        <taxon>Basidiomycota</taxon>
        <taxon>Agaricomycotina</taxon>
        <taxon>Agaricomycetes</taxon>
        <taxon>Polyporales</taxon>
        <taxon>Phanerochaetaceae</taxon>
        <taxon>Phanerochaete</taxon>
    </lineage>
</organism>
<feature type="compositionally biased region" description="Basic and acidic residues" evidence="1">
    <location>
        <begin position="8"/>
        <end position="19"/>
    </location>
</feature>
<keyword evidence="4" id="KW-1185">Reference proteome</keyword>
<dbReference type="InParanoid" id="K5VR24"/>
<accession>K5VR24</accession>
<gene>
    <name evidence="3" type="ORF">PHACADRAFT_257398</name>
</gene>
<proteinExistence type="predicted"/>
<evidence type="ECO:0000313" key="4">
    <source>
        <dbReference type="Proteomes" id="UP000008370"/>
    </source>
</evidence>
<feature type="region of interest" description="Disordered" evidence="1">
    <location>
        <begin position="1"/>
        <end position="27"/>
    </location>
</feature>
<dbReference type="GeneID" id="18916837"/>
<keyword evidence="2" id="KW-0472">Membrane</keyword>
<evidence type="ECO:0000313" key="3">
    <source>
        <dbReference type="EMBL" id="EKM53908.1"/>
    </source>
</evidence>
<protein>
    <submittedName>
        <fullName evidence="3">Uncharacterized protein</fullName>
    </submittedName>
</protein>
<dbReference type="KEGG" id="pco:PHACADRAFT_257398"/>
<name>K5VR24_PHACS</name>
<reference evidence="3 4" key="1">
    <citation type="journal article" date="2012" name="BMC Genomics">
        <title>Comparative genomics of the white-rot fungi, Phanerochaete carnosa and P. chrysosporium, to elucidate the genetic basis of the distinct wood types they colonize.</title>
        <authorList>
            <person name="Suzuki H."/>
            <person name="MacDonald J."/>
            <person name="Syed K."/>
            <person name="Salamov A."/>
            <person name="Hori C."/>
            <person name="Aerts A."/>
            <person name="Henrissat B."/>
            <person name="Wiebenga A."/>
            <person name="vanKuyk P.A."/>
            <person name="Barry K."/>
            <person name="Lindquist E."/>
            <person name="LaButti K."/>
            <person name="Lapidus A."/>
            <person name="Lucas S."/>
            <person name="Coutinho P."/>
            <person name="Gong Y."/>
            <person name="Samejima M."/>
            <person name="Mahadevan R."/>
            <person name="Abou-Zaid M."/>
            <person name="de Vries R.P."/>
            <person name="Igarashi K."/>
            <person name="Yadav J.S."/>
            <person name="Grigoriev I.V."/>
            <person name="Master E.R."/>
        </authorList>
    </citation>
    <scope>NUCLEOTIDE SEQUENCE [LARGE SCALE GENOMIC DNA]</scope>
    <source>
        <strain evidence="3 4">HHB-10118-sp</strain>
    </source>
</reference>
<dbReference type="Proteomes" id="UP000008370">
    <property type="component" value="Unassembled WGS sequence"/>
</dbReference>
<dbReference type="AlphaFoldDB" id="K5VR24"/>
<evidence type="ECO:0000256" key="2">
    <source>
        <dbReference type="SAM" id="Phobius"/>
    </source>
</evidence>
<sequence length="79" mass="8475">MMMAQSSVHREATPGEDRAPSPFRTGSLRFPSRFSTKLCLGTLAAYAPTVIPLLWAIFPIRPLEQDLSTADPGAGVTTA</sequence>
<feature type="transmembrane region" description="Helical" evidence="2">
    <location>
        <begin position="38"/>
        <end position="58"/>
    </location>
</feature>
<keyword evidence="2" id="KW-1133">Transmembrane helix</keyword>